<name>A0A226DK06_FOLCA</name>
<dbReference type="SUPFAM" id="SSF52540">
    <property type="entry name" value="P-loop containing nucleoside triphosphate hydrolases"/>
    <property type="match status" value="1"/>
</dbReference>
<accession>A0A226DK06</accession>
<evidence type="ECO:0000313" key="2">
    <source>
        <dbReference type="Proteomes" id="UP000198287"/>
    </source>
</evidence>
<dbReference type="Proteomes" id="UP000198287">
    <property type="component" value="Unassembled WGS sequence"/>
</dbReference>
<sequence length="373" mass="42076">ALHQRKEQRMSDTIPNQEICNFFQIRVRIDPTTRKFMCWMHAHQNFGSFSDMLSPFGCPRGADQTGIEKIGVVEVAKYCGQNKLGKVVNVTPNREQFTLQVLDSPGMELKVSLETLKEWNESGTSSAASGPCCPSEVQDPEEDNFWNNKIQKVTKGKQMLRIHCPKNLRTFSTHGNAHRWICPRNLQNIFPHREFNAFQSRAIVTGLTLRPAILRCPALGGKTTLIRILLSLLVNPTIPDCQAIVWTRDERTTREMLATLEIMKSTINISSGIMVAFDDKVKAGTHIIVGTPVSINKAWREKRLPISGITMAFLDDCLEDGELGDHAEAMTATTAHSNQFRVEEFIREIFIEIPAHLHIVATLPDQYGENMYS</sequence>
<keyword evidence="1" id="KW-0378">Hydrolase</keyword>
<dbReference type="GO" id="GO:0004386">
    <property type="term" value="F:helicase activity"/>
    <property type="evidence" value="ECO:0007669"/>
    <property type="project" value="UniProtKB-KW"/>
</dbReference>
<comment type="caution">
    <text evidence="1">The sequence shown here is derived from an EMBL/GenBank/DDBJ whole genome shotgun (WGS) entry which is preliminary data.</text>
</comment>
<evidence type="ECO:0000313" key="1">
    <source>
        <dbReference type="EMBL" id="OXA44941.1"/>
    </source>
</evidence>
<dbReference type="InterPro" id="IPR027417">
    <property type="entry name" value="P-loop_NTPase"/>
</dbReference>
<keyword evidence="1" id="KW-0547">Nucleotide-binding</keyword>
<proteinExistence type="predicted"/>
<keyword evidence="1" id="KW-0347">Helicase</keyword>
<dbReference type="EMBL" id="LNIX01000018">
    <property type="protein sequence ID" value="OXA44941.1"/>
    <property type="molecule type" value="Genomic_DNA"/>
</dbReference>
<organism evidence="1 2">
    <name type="scientific">Folsomia candida</name>
    <name type="common">Springtail</name>
    <dbReference type="NCBI Taxonomy" id="158441"/>
    <lineage>
        <taxon>Eukaryota</taxon>
        <taxon>Metazoa</taxon>
        <taxon>Ecdysozoa</taxon>
        <taxon>Arthropoda</taxon>
        <taxon>Hexapoda</taxon>
        <taxon>Collembola</taxon>
        <taxon>Entomobryomorpha</taxon>
        <taxon>Isotomoidea</taxon>
        <taxon>Isotomidae</taxon>
        <taxon>Proisotominae</taxon>
        <taxon>Folsomia</taxon>
    </lineage>
</organism>
<gene>
    <name evidence="1" type="ORF">Fcan01_20229</name>
</gene>
<dbReference type="AlphaFoldDB" id="A0A226DK06"/>
<keyword evidence="2" id="KW-1185">Reference proteome</keyword>
<keyword evidence="1" id="KW-0067">ATP-binding</keyword>
<protein>
    <submittedName>
        <fullName evidence="1">ATP-dependent RNA helicase DBP5</fullName>
    </submittedName>
</protein>
<reference evidence="1 2" key="1">
    <citation type="submission" date="2015-12" db="EMBL/GenBank/DDBJ databases">
        <title>The genome of Folsomia candida.</title>
        <authorList>
            <person name="Faddeeva A."/>
            <person name="Derks M.F."/>
            <person name="Anvar Y."/>
            <person name="Smit S."/>
            <person name="Van Straalen N."/>
            <person name="Roelofs D."/>
        </authorList>
    </citation>
    <scope>NUCLEOTIDE SEQUENCE [LARGE SCALE GENOMIC DNA]</scope>
    <source>
        <strain evidence="1 2">VU population</strain>
        <tissue evidence="1">Whole body</tissue>
    </source>
</reference>
<feature type="non-terminal residue" evidence="1">
    <location>
        <position position="1"/>
    </location>
</feature>